<comment type="caution">
    <text evidence="2">The sequence shown here is derived from an EMBL/GenBank/DDBJ whole genome shotgun (WGS) entry which is preliminary data.</text>
</comment>
<feature type="compositionally biased region" description="Low complexity" evidence="1">
    <location>
        <begin position="106"/>
        <end position="130"/>
    </location>
</feature>
<keyword evidence="3" id="KW-1185">Reference proteome</keyword>
<reference evidence="2 3" key="1">
    <citation type="submission" date="2024-05" db="EMBL/GenBank/DDBJ databases">
        <title>The nuclear and mitochondrial genome assemblies of Tetragonisca angustula (Apidae: Meliponini), a tiny yet remarkable pollinator in the Neotropics.</title>
        <authorList>
            <person name="Ferrari R."/>
            <person name="Ricardo P.C."/>
            <person name="Dias F.C."/>
            <person name="Araujo N.S."/>
            <person name="Soares D.O."/>
            <person name="Zhou Q.-S."/>
            <person name="Zhu C.-D."/>
            <person name="Coutinho L."/>
            <person name="Airas M.C."/>
            <person name="Batista T.M."/>
        </authorList>
    </citation>
    <scope>NUCLEOTIDE SEQUENCE [LARGE SCALE GENOMIC DNA]</scope>
    <source>
        <strain evidence="2">ASF017062</strain>
        <tissue evidence="2">Abdomen</tissue>
    </source>
</reference>
<proteinExistence type="predicted"/>
<accession>A0AAW1AAQ5</accession>
<evidence type="ECO:0000256" key="1">
    <source>
        <dbReference type="SAM" id="MobiDB-lite"/>
    </source>
</evidence>
<feature type="region of interest" description="Disordered" evidence="1">
    <location>
        <begin position="91"/>
        <end position="150"/>
    </location>
</feature>
<evidence type="ECO:0000313" key="3">
    <source>
        <dbReference type="Proteomes" id="UP001432146"/>
    </source>
</evidence>
<gene>
    <name evidence="2" type="ORF">QLX08_002522</name>
</gene>
<protein>
    <submittedName>
        <fullName evidence="2">Uncharacterized protein</fullName>
    </submittedName>
</protein>
<organism evidence="2 3">
    <name type="scientific">Tetragonisca angustula</name>
    <dbReference type="NCBI Taxonomy" id="166442"/>
    <lineage>
        <taxon>Eukaryota</taxon>
        <taxon>Metazoa</taxon>
        <taxon>Ecdysozoa</taxon>
        <taxon>Arthropoda</taxon>
        <taxon>Hexapoda</taxon>
        <taxon>Insecta</taxon>
        <taxon>Pterygota</taxon>
        <taxon>Neoptera</taxon>
        <taxon>Endopterygota</taxon>
        <taxon>Hymenoptera</taxon>
        <taxon>Apocrita</taxon>
        <taxon>Aculeata</taxon>
        <taxon>Apoidea</taxon>
        <taxon>Anthophila</taxon>
        <taxon>Apidae</taxon>
        <taxon>Tetragonisca</taxon>
    </lineage>
</organism>
<dbReference type="Proteomes" id="UP001432146">
    <property type="component" value="Unassembled WGS sequence"/>
</dbReference>
<dbReference type="EMBL" id="JAWNGG020000035">
    <property type="protein sequence ID" value="KAK9306872.1"/>
    <property type="molecule type" value="Genomic_DNA"/>
</dbReference>
<sequence>MICHTDAVAGNRTTRDNDDEDADGDEDHRSIQRRVDASTRSLDDARMRANLGADDKARTNNEPAVLCRVASFCPVERRANVLVVVDGLPTCSPIAADRDERRRQQPQRQHQGKQQQQQQQQQQQKQQQQQPAADTKTRARHNLRSSKAYPCCRGQLRRLPGVG</sequence>
<name>A0AAW1AAQ5_9HYME</name>
<dbReference type="AlphaFoldDB" id="A0AAW1AAQ5"/>
<feature type="region of interest" description="Disordered" evidence="1">
    <location>
        <begin position="1"/>
        <end position="42"/>
    </location>
</feature>
<feature type="compositionally biased region" description="Basic and acidic residues" evidence="1">
    <location>
        <begin position="26"/>
        <end position="42"/>
    </location>
</feature>
<evidence type="ECO:0000313" key="2">
    <source>
        <dbReference type="EMBL" id="KAK9306872.1"/>
    </source>
</evidence>